<dbReference type="PRINTS" id="PR00385">
    <property type="entry name" value="P450"/>
</dbReference>
<keyword evidence="4" id="KW-0560">Oxidoreductase</keyword>
<organism evidence="5 6">
    <name type="scientific">Paenibacillus glycinis</name>
    <dbReference type="NCBI Taxonomy" id="2697035"/>
    <lineage>
        <taxon>Bacteria</taxon>
        <taxon>Bacillati</taxon>
        <taxon>Bacillota</taxon>
        <taxon>Bacilli</taxon>
        <taxon>Bacillales</taxon>
        <taxon>Paenibacillaceae</taxon>
        <taxon>Paenibacillus</taxon>
    </lineage>
</organism>
<evidence type="ECO:0000313" key="5">
    <source>
        <dbReference type="EMBL" id="NBD26283.1"/>
    </source>
</evidence>
<dbReference type="InterPro" id="IPR017972">
    <property type="entry name" value="Cyt_P450_CS"/>
</dbReference>
<dbReference type="PRINTS" id="PR00359">
    <property type="entry name" value="BP450"/>
</dbReference>
<dbReference type="PANTHER" id="PTHR46696:SF1">
    <property type="entry name" value="CYTOCHROME P450 YJIB-RELATED"/>
    <property type="match status" value="1"/>
</dbReference>
<accession>A0ABW9XUY5</accession>
<dbReference type="PANTHER" id="PTHR46696">
    <property type="entry name" value="P450, PUTATIVE (EUROFUNG)-RELATED"/>
    <property type="match status" value="1"/>
</dbReference>
<dbReference type="Proteomes" id="UP000665561">
    <property type="component" value="Unassembled WGS sequence"/>
</dbReference>
<keyword evidence="4" id="KW-0479">Metal-binding</keyword>
<dbReference type="PROSITE" id="PS00086">
    <property type="entry name" value="CYTOCHROME_P450"/>
    <property type="match status" value="1"/>
</dbReference>
<dbReference type="Gene3D" id="1.10.630.10">
    <property type="entry name" value="Cytochrome P450"/>
    <property type="match status" value="1"/>
</dbReference>
<comment type="caution">
    <text evidence="5">The sequence shown here is derived from an EMBL/GenBank/DDBJ whole genome shotgun (WGS) entry which is preliminary data.</text>
</comment>
<keyword evidence="2 4" id="KW-0349">Heme</keyword>
<protein>
    <submittedName>
        <fullName evidence="5">Cytochrome P450</fullName>
    </submittedName>
</protein>
<dbReference type="SUPFAM" id="SSF48264">
    <property type="entry name" value="Cytochrome P450"/>
    <property type="match status" value="1"/>
</dbReference>
<name>A0ABW9XUY5_9BACL</name>
<evidence type="ECO:0000256" key="2">
    <source>
        <dbReference type="ARBA" id="ARBA00022617"/>
    </source>
</evidence>
<evidence type="ECO:0000256" key="1">
    <source>
        <dbReference type="ARBA" id="ARBA00010617"/>
    </source>
</evidence>
<dbReference type="EMBL" id="JAAAMV010000020">
    <property type="protein sequence ID" value="NBD26283.1"/>
    <property type="molecule type" value="Genomic_DNA"/>
</dbReference>
<comment type="similarity">
    <text evidence="1 4">Belongs to the cytochrome P450 family.</text>
</comment>
<dbReference type="Pfam" id="PF00067">
    <property type="entry name" value="p450"/>
    <property type="match status" value="1"/>
</dbReference>
<evidence type="ECO:0000313" key="6">
    <source>
        <dbReference type="Proteomes" id="UP000665561"/>
    </source>
</evidence>
<dbReference type="InterPro" id="IPR036396">
    <property type="entry name" value="Cyt_P450_sf"/>
</dbReference>
<dbReference type="RefSeq" id="WP_161745090.1">
    <property type="nucleotide sequence ID" value="NZ_JAAAMV010000020.1"/>
</dbReference>
<keyword evidence="4" id="KW-0408">Iron</keyword>
<keyword evidence="6" id="KW-1185">Reference proteome</keyword>
<reference evidence="5 6" key="1">
    <citation type="submission" date="2020-01" db="EMBL/GenBank/DDBJ databases">
        <title>Paenibacillus soybeanensis sp. nov. isolated from the nodules of soybean (Glycine max(L.) Merr).</title>
        <authorList>
            <person name="Wang H."/>
        </authorList>
    </citation>
    <scope>NUCLEOTIDE SEQUENCE [LARGE SCALE GENOMIC DNA]</scope>
    <source>
        <strain evidence="5 6">T1</strain>
    </source>
</reference>
<evidence type="ECO:0000256" key="3">
    <source>
        <dbReference type="ARBA" id="ARBA00023033"/>
    </source>
</evidence>
<dbReference type="InterPro" id="IPR001128">
    <property type="entry name" value="Cyt_P450"/>
</dbReference>
<keyword evidence="3 4" id="KW-0503">Monooxygenase</keyword>
<gene>
    <name evidence="5" type="ORF">GT019_20620</name>
</gene>
<proteinExistence type="inferred from homology"/>
<evidence type="ECO:0000256" key="4">
    <source>
        <dbReference type="RuleBase" id="RU000461"/>
    </source>
</evidence>
<dbReference type="InterPro" id="IPR002397">
    <property type="entry name" value="Cyt_P450_B"/>
</dbReference>
<sequence>MNNVKYANMLVMPELDTTEKRLLPFGILSRLREESPVRYDAVRGCWEVFAYEDVHQVLKDHGHFSSARGASAGESVLFSDPPRHTQLRDLVNKAFTPRAIQEFTPRIESIVHDLLAHADGSGMDIVHDYATPLPVIIIAELLGAPQEDRDRFKRWSDVLVESAQNDTEEAFRGVMERRQQAISELSAYFTSLLELRAKRPQDDLISLLLMAEIDGERLTPRELISFCVLLMVAGNETTTNLITNGVRLLTEQPDLQRELRRNLDLVPEFVEETLRFYPPVVAIGRVAKQDTAIGSSTVKAGEQIIAWVGAANRDPGKFHDPDSFLLGRKPNPHLSFGFGIHFCLGAPLARLEAKHALGALLRHAEALAAAPDRTLTPIASSFVFGVKSFPVAFRS</sequence>
<dbReference type="CDD" id="cd11032">
    <property type="entry name" value="P450_EryK-like"/>
    <property type="match status" value="1"/>
</dbReference>